<reference evidence="5 6" key="1">
    <citation type="journal article" date="2012" name="Sci. Rep.">
        <title>Genomic perspectives on the evolution of fungal entomopathogenicity in Beauveria bassiana.</title>
        <authorList>
            <person name="Xiao G."/>
            <person name="Ying S.H."/>
            <person name="Zheng P."/>
            <person name="Wang Z.L."/>
            <person name="Zhang S."/>
            <person name="Xie X.Q."/>
            <person name="Shang Y."/>
            <person name="St Leger R.J."/>
            <person name="Zhao G.P."/>
            <person name="Wang C."/>
            <person name="Feng M.G."/>
        </authorList>
    </citation>
    <scope>NUCLEOTIDE SEQUENCE [LARGE SCALE GENOMIC DNA]</scope>
    <source>
        <strain evidence="5 6">ARSEF 2860</strain>
    </source>
</reference>
<dbReference type="STRING" id="655819.J4UX56"/>
<dbReference type="PANTHER" id="PTHR24096">
    <property type="entry name" value="LONG-CHAIN-FATTY-ACID--COA LIGASE"/>
    <property type="match status" value="1"/>
</dbReference>
<comment type="similarity">
    <text evidence="1">Belongs to the ATP-dependent AMP-binding enzyme family.</text>
</comment>
<evidence type="ECO:0000313" key="6">
    <source>
        <dbReference type="Proteomes" id="UP000002762"/>
    </source>
</evidence>
<dbReference type="InParanoid" id="J4UX56"/>
<organism evidence="5 6">
    <name type="scientific">Beauveria bassiana (strain ARSEF 2860)</name>
    <name type="common">White muscardine disease fungus</name>
    <name type="synonym">Tritirachium shiotae</name>
    <dbReference type="NCBI Taxonomy" id="655819"/>
    <lineage>
        <taxon>Eukaryota</taxon>
        <taxon>Fungi</taxon>
        <taxon>Dikarya</taxon>
        <taxon>Ascomycota</taxon>
        <taxon>Pezizomycotina</taxon>
        <taxon>Sordariomycetes</taxon>
        <taxon>Hypocreomycetidae</taxon>
        <taxon>Hypocreales</taxon>
        <taxon>Cordycipitaceae</taxon>
        <taxon>Beauveria</taxon>
    </lineage>
</organism>
<dbReference type="FunFam" id="3.30.300.30:FF:000007">
    <property type="entry name" value="4-coumarate--CoA ligase 2"/>
    <property type="match status" value="1"/>
</dbReference>
<dbReference type="GO" id="GO:0016405">
    <property type="term" value="F:CoA-ligase activity"/>
    <property type="evidence" value="ECO:0007669"/>
    <property type="project" value="TreeGrafter"/>
</dbReference>
<feature type="domain" description="AMP-dependent synthetase/ligase" evidence="3">
    <location>
        <begin position="23"/>
        <end position="405"/>
    </location>
</feature>
<dbReference type="GO" id="GO:0019748">
    <property type="term" value="P:secondary metabolic process"/>
    <property type="evidence" value="ECO:0007669"/>
    <property type="project" value="TreeGrafter"/>
</dbReference>
<sequence>MIYNSAESLEIPRVDLLTFLFDHSFARSKEDTLLHAEARDPAKGITKAHARNLTKQFAHFLRREYGIGKNGEGSDVVMVVSSGQSALPCLFYGVIAAGGIYSAGSPMNTPSELARQIRDGPGKVVVCSKDDAALESTVKAATEAGLSKRHVLVLESHPDIKLYSADGAVACDFRGELDWRVIKDPRELEKSKICILYSSGTTGLPKGVLVSHQNLVAQSFLMGSRERQYWDKQPAWTGRTLAHLPAAHIAGVVSYFAAQVVSGATTYWMPKFEFGEFVKHMQALRINTFFTVPPIYLAIAKHPAVKEQFHHAKQATVGAAPISAELRAEANRKMPNLVIGQVWGMSETTGAATCTAVNAQEHAGSLGPLLPNLSVRLVDEEGNDVAPGQPGEVLIKGPIVTQGYHRNPEANEKSFTTDGWMRTGDVMRIDANNLFHIVDRKKASQISHTTRKKPELIKYKGLQVAPAELEGVLEAHPAVGDAGVIGVPYNDTEAPRAFVVLTPASKGKVTEQELIQYVHGKVADYKKLRGGLVFVDAVPRSPSGKILRKQLRESEKRLSKI</sequence>
<evidence type="ECO:0000259" key="3">
    <source>
        <dbReference type="Pfam" id="PF00501"/>
    </source>
</evidence>
<dbReference type="InterPro" id="IPR045851">
    <property type="entry name" value="AMP-bd_C_sf"/>
</dbReference>
<dbReference type="InterPro" id="IPR000873">
    <property type="entry name" value="AMP-dep_synth/lig_dom"/>
</dbReference>
<dbReference type="Proteomes" id="UP000002762">
    <property type="component" value="Unassembled WGS sequence"/>
</dbReference>
<dbReference type="GeneID" id="19883644"/>
<keyword evidence="6" id="KW-1185">Reference proteome</keyword>
<dbReference type="EMBL" id="JH725150">
    <property type="protein sequence ID" value="EJP71002.1"/>
    <property type="molecule type" value="Genomic_DNA"/>
</dbReference>
<dbReference type="AlphaFoldDB" id="J4UX56"/>
<evidence type="ECO:0000313" key="5">
    <source>
        <dbReference type="EMBL" id="EJP71002.1"/>
    </source>
</evidence>
<feature type="domain" description="AMP-binding enzyme C-terminal" evidence="4">
    <location>
        <begin position="468"/>
        <end position="545"/>
    </location>
</feature>
<accession>J4UX56</accession>
<proteinExistence type="inferred from homology"/>
<dbReference type="InterPro" id="IPR042099">
    <property type="entry name" value="ANL_N_sf"/>
</dbReference>
<protein>
    <submittedName>
        <fullName evidence="5">4-coumarate-CoA ligase</fullName>
    </submittedName>
</protein>
<evidence type="ECO:0000256" key="1">
    <source>
        <dbReference type="ARBA" id="ARBA00006432"/>
    </source>
</evidence>
<dbReference type="PROSITE" id="PS00455">
    <property type="entry name" value="AMP_BINDING"/>
    <property type="match status" value="1"/>
</dbReference>
<dbReference type="SUPFAM" id="SSF56801">
    <property type="entry name" value="Acetyl-CoA synthetase-like"/>
    <property type="match status" value="1"/>
</dbReference>
<dbReference type="Pfam" id="PF13193">
    <property type="entry name" value="AMP-binding_C"/>
    <property type="match status" value="1"/>
</dbReference>
<dbReference type="Gene3D" id="3.30.300.30">
    <property type="match status" value="1"/>
</dbReference>
<dbReference type="Pfam" id="PF00501">
    <property type="entry name" value="AMP-binding"/>
    <property type="match status" value="1"/>
</dbReference>
<dbReference type="InterPro" id="IPR025110">
    <property type="entry name" value="AMP-bd_C"/>
</dbReference>
<evidence type="ECO:0000259" key="4">
    <source>
        <dbReference type="Pfam" id="PF13193"/>
    </source>
</evidence>
<dbReference type="PANTHER" id="PTHR24096:SF149">
    <property type="entry name" value="AMP-BINDING DOMAIN-CONTAINING PROTEIN-RELATED"/>
    <property type="match status" value="1"/>
</dbReference>
<name>J4UX56_BEAB2</name>
<dbReference type="Gene3D" id="3.40.50.12780">
    <property type="entry name" value="N-terminal domain of ligase-like"/>
    <property type="match status" value="1"/>
</dbReference>
<keyword evidence="2 5" id="KW-0436">Ligase</keyword>
<dbReference type="InterPro" id="IPR020845">
    <property type="entry name" value="AMP-binding_CS"/>
</dbReference>
<dbReference type="HOGENOM" id="CLU_000022_59_2_1"/>
<dbReference type="RefSeq" id="XP_008593951.1">
    <property type="nucleotide sequence ID" value="XM_008595729.1"/>
</dbReference>
<evidence type="ECO:0000256" key="2">
    <source>
        <dbReference type="ARBA" id="ARBA00022598"/>
    </source>
</evidence>
<dbReference type="OrthoDB" id="6509636at2759"/>
<gene>
    <name evidence="5" type="ORF">BBA_00632</name>
</gene>